<reference evidence="4" key="2">
    <citation type="submission" date="2020-09" db="EMBL/GenBank/DDBJ databases">
        <authorList>
            <person name="Sun Q."/>
            <person name="Zhou Y."/>
        </authorList>
    </citation>
    <scope>NUCLEOTIDE SEQUENCE</scope>
    <source>
        <strain evidence="4">CGMCC 1.15371</strain>
    </source>
</reference>
<comment type="caution">
    <text evidence="4">The sequence shown here is derived from an EMBL/GenBank/DDBJ whole genome shotgun (WGS) entry which is preliminary data.</text>
</comment>
<dbReference type="AlphaFoldDB" id="A0A8J2VDU5"/>
<evidence type="ECO:0000259" key="3">
    <source>
        <dbReference type="Pfam" id="PF02894"/>
    </source>
</evidence>
<dbReference type="PANTHER" id="PTHR43377:SF1">
    <property type="entry name" value="BILIVERDIN REDUCTASE A"/>
    <property type="match status" value="1"/>
</dbReference>
<dbReference type="Gene3D" id="3.30.360.10">
    <property type="entry name" value="Dihydrodipicolinate Reductase, domain 2"/>
    <property type="match status" value="1"/>
</dbReference>
<dbReference type="Proteomes" id="UP000628775">
    <property type="component" value="Unassembled WGS sequence"/>
</dbReference>
<keyword evidence="5" id="KW-1185">Reference proteome</keyword>
<proteinExistence type="inferred from homology"/>
<comment type="similarity">
    <text evidence="1">Belongs to the Gfo/Idh/MocA family.</text>
</comment>
<sequence length="341" mass="37532">MRAKLKSAVLGLGTMGRVHAEAWSHIEDAELVGVVDLDREKAQTVASQYNLQAFSDFSTLIEQSDVEVVDICLPTYLHKEYVAAAAKAGKHVICEKPLGLNVQEAHEMINLCEAQGVKLFVAQVVRFFPEYVQATEQVRRGKIGNAGVVRLTRGGSFPHGWNNWYADEDKSGRLILDSMIHDFDWLRWTFGDVQRVMTRQASYSDGKKDLDYALVTLRMLDGTIAHVEGTWAHTGFHTSYEITGDKGMLSYDSQEGVPLTMQLHSGDRQSEQSGVPVPESPLTESPYLRELKHFTDCIRTGNPPIVTADDALKAVEIAQAALASAASGKPVELSKMGGGVR</sequence>
<dbReference type="PANTHER" id="PTHR43377">
    <property type="entry name" value="BILIVERDIN REDUCTASE A"/>
    <property type="match status" value="1"/>
</dbReference>
<feature type="domain" description="Gfo/Idh/MocA-like oxidoreductase C-terminal" evidence="3">
    <location>
        <begin position="136"/>
        <end position="333"/>
    </location>
</feature>
<evidence type="ECO:0000259" key="2">
    <source>
        <dbReference type="Pfam" id="PF01408"/>
    </source>
</evidence>
<feature type="domain" description="Gfo/Idh/MocA-like oxidoreductase N-terminal" evidence="2">
    <location>
        <begin position="6"/>
        <end position="122"/>
    </location>
</feature>
<organism evidence="4 5">
    <name type="scientific">Pullulanibacillus camelliae</name>
    <dbReference type="NCBI Taxonomy" id="1707096"/>
    <lineage>
        <taxon>Bacteria</taxon>
        <taxon>Bacillati</taxon>
        <taxon>Bacillota</taxon>
        <taxon>Bacilli</taxon>
        <taxon>Bacillales</taxon>
        <taxon>Sporolactobacillaceae</taxon>
        <taxon>Pullulanibacillus</taxon>
    </lineage>
</organism>
<name>A0A8J2VDU5_9BACL</name>
<dbReference type="GO" id="GO:0000166">
    <property type="term" value="F:nucleotide binding"/>
    <property type="evidence" value="ECO:0007669"/>
    <property type="project" value="InterPro"/>
</dbReference>
<dbReference type="Pfam" id="PF01408">
    <property type="entry name" value="GFO_IDH_MocA"/>
    <property type="match status" value="1"/>
</dbReference>
<protein>
    <submittedName>
        <fullName evidence="4">Dehydrogenase</fullName>
    </submittedName>
</protein>
<evidence type="ECO:0000313" key="5">
    <source>
        <dbReference type="Proteomes" id="UP000628775"/>
    </source>
</evidence>
<evidence type="ECO:0000256" key="1">
    <source>
        <dbReference type="ARBA" id="ARBA00010928"/>
    </source>
</evidence>
<dbReference type="InterPro" id="IPR004104">
    <property type="entry name" value="Gfo/Idh/MocA-like_OxRdtase_C"/>
</dbReference>
<dbReference type="Pfam" id="PF02894">
    <property type="entry name" value="GFO_IDH_MocA_C"/>
    <property type="match status" value="1"/>
</dbReference>
<dbReference type="RefSeq" id="WP_188687877.1">
    <property type="nucleotide sequence ID" value="NZ_BMIR01000001.1"/>
</dbReference>
<dbReference type="SUPFAM" id="SSF55347">
    <property type="entry name" value="Glyceraldehyde-3-phosphate dehydrogenase-like, C-terminal domain"/>
    <property type="match status" value="1"/>
</dbReference>
<dbReference type="InterPro" id="IPR000683">
    <property type="entry name" value="Gfo/Idh/MocA-like_OxRdtase_N"/>
</dbReference>
<reference evidence="4" key="1">
    <citation type="journal article" date="2014" name="Int. J. Syst. Evol. Microbiol.">
        <title>Complete genome sequence of Corynebacterium casei LMG S-19264T (=DSM 44701T), isolated from a smear-ripened cheese.</title>
        <authorList>
            <consortium name="US DOE Joint Genome Institute (JGI-PGF)"/>
            <person name="Walter F."/>
            <person name="Albersmeier A."/>
            <person name="Kalinowski J."/>
            <person name="Ruckert C."/>
        </authorList>
    </citation>
    <scope>NUCLEOTIDE SEQUENCE</scope>
    <source>
        <strain evidence="4">CGMCC 1.15371</strain>
    </source>
</reference>
<dbReference type="EMBL" id="BMIR01000001">
    <property type="protein sequence ID" value="GGE26850.1"/>
    <property type="molecule type" value="Genomic_DNA"/>
</dbReference>
<dbReference type="SUPFAM" id="SSF51735">
    <property type="entry name" value="NAD(P)-binding Rossmann-fold domains"/>
    <property type="match status" value="1"/>
</dbReference>
<dbReference type="InterPro" id="IPR036291">
    <property type="entry name" value="NAD(P)-bd_dom_sf"/>
</dbReference>
<evidence type="ECO:0000313" key="4">
    <source>
        <dbReference type="EMBL" id="GGE26850.1"/>
    </source>
</evidence>
<accession>A0A8J2VDU5</accession>
<dbReference type="InterPro" id="IPR051450">
    <property type="entry name" value="Gfo/Idh/MocA_Oxidoreductases"/>
</dbReference>
<gene>
    <name evidence="4" type="ORF">GCM10011391_01510</name>
</gene>
<dbReference type="Gene3D" id="3.40.50.720">
    <property type="entry name" value="NAD(P)-binding Rossmann-like Domain"/>
    <property type="match status" value="1"/>
</dbReference>